<feature type="compositionally biased region" description="Polar residues" evidence="7">
    <location>
        <begin position="180"/>
        <end position="190"/>
    </location>
</feature>
<keyword evidence="4 8" id="KW-0812">Transmembrane</keyword>
<dbReference type="PANTHER" id="PTHR31481">
    <property type="entry name" value="RELT-LIKE PROTEIN 2 RELL2"/>
    <property type="match status" value="1"/>
</dbReference>
<evidence type="ECO:0008006" key="11">
    <source>
        <dbReference type="Google" id="ProtNLM"/>
    </source>
</evidence>
<dbReference type="Proteomes" id="UP000516260">
    <property type="component" value="Chromosome 14"/>
</dbReference>
<comment type="caution">
    <text evidence="9">The sequence shown here is derived from an EMBL/GenBank/DDBJ whole genome shotgun (WGS) entry which is preliminary data.</text>
</comment>
<evidence type="ECO:0000256" key="5">
    <source>
        <dbReference type="ARBA" id="ARBA00022989"/>
    </source>
</evidence>
<sequence length="498" mass="54022">MSELGPAEDREQPPPYIIFVVVSLFFLMGLLGFLICHLLKKKGYRCRTIGDLDDEVEEKLGANADYNDEHQDTVEQILKCIIENEANMEAFNEMLESRNICVRHDPRLHKESIAGIPSHHHTVHSGTDINSCHLCALARSKKGRRQSRTPHFKQRPGEQTVFSVGRFRVTHHDKKLQGGPNPSVSSGDQLDQSEDSEDRKESGYNLRSMFKDIQPPLDTSNRIVPNTGKRRKSITLFGLRRGSDPAGSKVAEGAGKETGGIMFTGKNQPAVLEELEYSTKPKAPLSPDHKANTSEIVDPFPACKNQFQGFVPATEGGSIQSSSPVPCMRPGSKSPLQSTAASVPSCLPIQSPLSSAKDLMTEKHRDVVDLVLPTNDAGDLGPLQTSTPFAPVHGTISGYTAAHCTNQSNCYPNRVFLVNQTPPDLSSSTDIESSNSLALVRLGSSNTPTTETNSDISSAKAPPETATNLSAALVQSPSFSSSKMQEGGVALPKVQEKK</sequence>
<feature type="compositionally biased region" description="Basic residues" evidence="7">
    <location>
        <begin position="140"/>
        <end position="154"/>
    </location>
</feature>
<protein>
    <recommendedName>
        <fullName evidence="11">RELT-like protein 2</fullName>
    </recommendedName>
</protein>
<dbReference type="GO" id="GO:1900745">
    <property type="term" value="P:positive regulation of p38MAPK cascade"/>
    <property type="evidence" value="ECO:0007669"/>
    <property type="project" value="InterPro"/>
</dbReference>
<gene>
    <name evidence="9" type="ORF">fugu_013581</name>
</gene>
<dbReference type="AlphaFoldDB" id="A0A4Z2C4F3"/>
<dbReference type="InterPro" id="IPR042313">
    <property type="entry name" value="RELL2"/>
</dbReference>
<keyword evidence="10" id="KW-1185">Reference proteome</keyword>
<keyword evidence="3" id="KW-1003">Cell membrane</keyword>
<dbReference type="Pfam" id="PF12606">
    <property type="entry name" value="RELT"/>
    <property type="match status" value="1"/>
</dbReference>
<feature type="region of interest" description="Disordered" evidence="7">
    <location>
        <begin position="316"/>
        <end position="340"/>
    </location>
</feature>
<feature type="transmembrane region" description="Helical" evidence="8">
    <location>
        <begin position="16"/>
        <end position="39"/>
    </location>
</feature>
<evidence type="ECO:0000256" key="7">
    <source>
        <dbReference type="SAM" id="MobiDB-lite"/>
    </source>
</evidence>
<evidence type="ECO:0000256" key="3">
    <source>
        <dbReference type="ARBA" id="ARBA00022475"/>
    </source>
</evidence>
<evidence type="ECO:0000256" key="4">
    <source>
        <dbReference type="ARBA" id="ARBA00022692"/>
    </source>
</evidence>
<dbReference type="GO" id="GO:0005886">
    <property type="term" value="C:plasma membrane"/>
    <property type="evidence" value="ECO:0007669"/>
    <property type="project" value="UniProtKB-SubCell"/>
</dbReference>
<feature type="region of interest" description="Disordered" evidence="7">
    <location>
        <begin position="443"/>
        <end position="498"/>
    </location>
</feature>
<feature type="region of interest" description="Disordered" evidence="7">
    <location>
        <begin position="140"/>
        <end position="203"/>
    </location>
</feature>
<name>A0A4Z2C4F3_9TELE</name>
<accession>A0A4Z2C4F3</accession>
<feature type="compositionally biased region" description="Polar residues" evidence="7">
    <location>
        <begin position="465"/>
        <end position="484"/>
    </location>
</feature>
<evidence type="ECO:0000256" key="2">
    <source>
        <dbReference type="ARBA" id="ARBA00008688"/>
    </source>
</evidence>
<dbReference type="PANTHER" id="PTHR31481:SF0">
    <property type="entry name" value="RELT-LIKE PROTEIN 2"/>
    <property type="match status" value="1"/>
</dbReference>
<evidence type="ECO:0000256" key="8">
    <source>
        <dbReference type="SAM" id="Phobius"/>
    </source>
</evidence>
<comment type="subcellular location">
    <subcellularLocation>
        <location evidence="1">Cell membrane</location>
        <topology evidence="1">Single-pass membrane protein</topology>
    </subcellularLocation>
</comment>
<feature type="compositionally biased region" description="Polar residues" evidence="7">
    <location>
        <begin position="443"/>
        <end position="457"/>
    </location>
</feature>
<organism evidence="9 10">
    <name type="scientific">Takifugu bimaculatus</name>
    <dbReference type="NCBI Taxonomy" id="433685"/>
    <lineage>
        <taxon>Eukaryota</taxon>
        <taxon>Metazoa</taxon>
        <taxon>Chordata</taxon>
        <taxon>Craniata</taxon>
        <taxon>Vertebrata</taxon>
        <taxon>Euteleostomi</taxon>
        <taxon>Actinopterygii</taxon>
        <taxon>Neopterygii</taxon>
        <taxon>Teleostei</taxon>
        <taxon>Neoteleostei</taxon>
        <taxon>Acanthomorphata</taxon>
        <taxon>Eupercaria</taxon>
        <taxon>Tetraodontiformes</taxon>
        <taxon>Tetradontoidea</taxon>
        <taxon>Tetraodontidae</taxon>
        <taxon>Takifugu</taxon>
    </lineage>
</organism>
<evidence type="ECO:0000313" key="9">
    <source>
        <dbReference type="EMBL" id="TNM99017.1"/>
    </source>
</evidence>
<keyword evidence="6 8" id="KW-0472">Membrane</keyword>
<keyword evidence="5 8" id="KW-1133">Transmembrane helix</keyword>
<dbReference type="EMBL" id="SWLE01000006">
    <property type="protein sequence ID" value="TNM99017.1"/>
    <property type="molecule type" value="Genomic_DNA"/>
</dbReference>
<dbReference type="InterPro" id="IPR022248">
    <property type="entry name" value="TNF_rcpt_RELT"/>
</dbReference>
<evidence type="ECO:0000256" key="6">
    <source>
        <dbReference type="ARBA" id="ARBA00023136"/>
    </source>
</evidence>
<evidence type="ECO:0000313" key="10">
    <source>
        <dbReference type="Proteomes" id="UP000516260"/>
    </source>
</evidence>
<comment type="similarity">
    <text evidence="2">Belongs to the RELT family.</text>
</comment>
<dbReference type="GO" id="GO:0010811">
    <property type="term" value="P:positive regulation of cell-substrate adhesion"/>
    <property type="evidence" value="ECO:0007669"/>
    <property type="project" value="TreeGrafter"/>
</dbReference>
<proteinExistence type="inferred from homology"/>
<reference evidence="9 10" key="1">
    <citation type="submission" date="2019-04" db="EMBL/GenBank/DDBJ databases">
        <title>The sequence and de novo assembly of Takifugu bimaculatus genome using PacBio and Hi-C technologies.</title>
        <authorList>
            <person name="Xu P."/>
            <person name="Liu B."/>
            <person name="Zhou Z."/>
        </authorList>
    </citation>
    <scope>NUCLEOTIDE SEQUENCE [LARGE SCALE GENOMIC DNA]</scope>
    <source>
        <strain evidence="9">TB-2018</strain>
        <tissue evidence="9">Muscle</tissue>
    </source>
</reference>
<evidence type="ECO:0000256" key="1">
    <source>
        <dbReference type="ARBA" id="ARBA00004162"/>
    </source>
</evidence>